<protein>
    <submittedName>
        <fullName evidence="2">Uncharacterized protein</fullName>
    </submittedName>
</protein>
<organism evidence="2 3">
    <name type="scientific">Basidiobolus ranarum</name>
    <dbReference type="NCBI Taxonomy" id="34480"/>
    <lineage>
        <taxon>Eukaryota</taxon>
        <taxon>Fungi</taxon>
        <taxon>Fungi incertae sedis</taxon>
        <taxon>Zoopagomycota</taxon>
        <taxon>Entomophthoromycotina</taxon>
        <taxon>Basidiobolomycetes</taxon>
        <taxon>Basidiobolales</taxon>
        <taxon>Basidiobolaceae</taxon>
        <taxon>Basidiobolus</taxon>
    </lineage>
</organism>
<proteinExistence type="predicted"/>
<feature type="signal peptide" evidence="1">
    <location>
        <begin position="1"/>
        <end position="19"/>
    </location>
</feature>
<dbReference type="EMBL" id="JASJQH010008762">
    <property type="protein sequence ID" value="KAK9686853.1"/>
    <property type="molecule type" value="Genomic_DNA"/>
</dbReference>
<evidence type="ECO:0000313" key="2">
    <source>
        <dbReference type="EMBL" id="KAK9686853.1"/>
    </source>
</evidence>
<keyword evidence="1" id="KW-0732">Signal</keyword>
<reference evidence="2 3" key="1">
    <citation type="submission" date="2023-04" db="EMBL/GenBank/DDBJ databases">
        <title>Genome of Basidiobolus ranarum AG-B5.</title>
        <authorList>
            <person name="Stajich J.E."/>
            <person name="Carter-House D."/>
            <person name="Gryganskyi A."/>
        </authorList>
    </citation>
    <scope>NUCLEOTIDE SEQUENCE [LARGE SCALE GENOMIC DNA]</scope>
    <source>
        <strain evidence="2 3">AG-B5</strain>
    </source>
</reference>
<comment type="caution">
    <text evidence="2">The sequence shown here is derived from an EMBL/GenBank/DDBJ whole genome shotgun (WGS) entry which is preliminary data.</text>
</comment>
<evidence type="ECO:0000313" key="3">
    <source>
        <dbReference type="Proteomes" id="UP001479436"/>
    </source>
</evidence>
<name>A0ABR2VPQ6_9FUNG</name>
<keyword evidence="3" id="KW-1185">Reference proteome</keyword>
<sequence length="197" mass="22328">MNLRQLLLLWVWKVSLVWGQATENVRQNTYALEDGRTIWNIARIQDTNIWKNNLDISQPGVADALDKSSLDDMVVVYDTNRTLLFQKPVPKVIKDKEAQWVSLPNGDLGYFYVKFGTHTLYLQIYSPTGEPKLGPFPYSEVLCFSASASSQRVDGRHYIAVAFVETNLQVKLLLLNPDGSQRLTTKSTLPLLPTEVI</sequence>
<dbReference type="Proteomes" id="UP001479436">
    <property type="component" value="Unassembled WGS sequence"/>
</dbReference>
<gene>
    <name evidence="2" type="ORF">K7432_015002</name>
</gene>
<accession>A0ABR2VPQ6</accession>
<feature type="chain" id="PRO_5045639179" evidence="1">
    <location>
        <begin position="20"/>
        <end position="197"/>
    </location>
</feature>
<evidence type="ECO:0000256" key="1">
    <source>
        <dbReference type="SAM" id="SignalP"/>
    </source>
</evidence>